<dbReference type="EMBL" id="JBHTOQ010000061">
    <property type="protein sequence ID" value="MFD1483485.1"/>
    <property type="molecule type" value="Genomic_DNA"/>
</dbReference>
<accession>A0ABW4E0R8</accession>
<keyword evidence="5" id="KW-1185">Reference proteome</keyword>
<feature type="domain" description="Alcohol dehydrogenase-like C-terminal" evidence="2">
    <location>
        <begin position="166"/>
        <end position="291"/>
    </location>
</feature>
<protein>
    <submittedName>
        <fullName evidence="4">Zinc-binding dehydrogenase</fullName>
    </submittedName>
</protein>
<gene>
    <name evidence="4" type="ORF">ACFQ5P_19515</name>
</gene>
<proteinExistence type="predicted"/>
<dbReference type="Pfam" id="PF08240">
    <property type="entry name" value="ADH_N"/>
    <property type="match status" value="1"/>
</dbReference>
<dbReference type="InterPro" id="IPR050129">
    <property type="entry name" value="Zn_alcohol_dh"/>
</dbReference>
<evidence type="ECO:0000259" key="2">
    <source>
        <dbReference type="Pfam" id="PF00107"/>
    </source>
</evidence>
<dbReference type="SUPFAM" id="SSF51735">
    <property type="entry name" value="NAD(P)-binding Rossmann-fold domains"/>
    <property type="match status" value="1"/>
</dbReference>
<feature type="domain" description="Alcohol dehydrogenase-like N-terminal" evidence="3">
    <location>
        <begin position="25"/>
        <end position="126"/>
    </location>
</feature>
<dbReference type="PANTHER" id="PTHR43401:SF2">
    <property type="entry name" value="L-THREONINE 3-DEHYDROGENASE"/>
    <property type="match status" value="1"/>
</dbReference>
<comment type="caution">
    <text evidence="4">The sequence shown here is derived from an EMBL/GenBank/DDBJ whole genome shotgun (WGS) entry which is preliminary data.</text>
</comment>
<evidence type="ECO:0000313" key="5">
    <source>
        <dbReference type="Proteomes" id="UP001597302"/>
    </source>
</evidence>
<dbReference type="InterPro" id="IPR013154">
    <property type="entry name" value="ADH-like_N"/>
</dbReference>
<reference evidence="5" key="1">
    <citation type="journal article" date="2019" name="Int. J. Syst. Evol. Microbiol.">
        <title>The Global Catalogue of Microorganisms (GCM) 10K type strain sequencing project: providing services to taxonomists for standard genome sequencing and annotation.</title>
        <authorList>
            <consortium name="The Broad Institute Genomics Platform"/>
            <consortium name="The Broad Institute Genome Sequencing Center for Infectious Disease"/>
            <person name="Wu L."/>
            <person name="Ma J."/>
        </authorList>
    </citation>
    <scope>NUCLEOTIDE SEQUENCE [LARGE SCALE GENOMIC DNA]</scope>
    <source>
        <strain evidence="5">CCM 8875</strain>
    </source>
</reference>
<sequence>MKAIVYCGSNRVELRDVPAAEGVGVLIDVEACGICGTDLTIYKGAHPRSKAPLILGHEFVGRTAEDKDGFRPGERVVCYPLISCGNCETCLSGLPHICDKLRLYGIDTPGGMAQQVRIPADDLVRVGLDIPTVVAAQVEPLAVCVHAARRARVAPGENIAVIGAGPIGTTLAALLERNGVSSVTLFETNQNRIEMLRQGGFEAHLADEYSYRNTLDKLGKSGFDVVFECAGVGPAVADAVRNVRAGGRVAIVSIHKGPQLVDLQALSFREIELIGMRVYTREDFNLAAGLLQEMTQKLLWLAGDARKLEDAPELFEQLGQGDGPMKAILEMGHSLA</sequence>
<dbReference type="InterPro" id="IPR013149">
    <property type="entry name" value="ADH-like_C"/>
</dbReference>
<evidence type="ECO:0000313" key="4">
    <source>
        <dbReference type="EMBL" id="MFD1483485.1"/>
    </source>
</evidence>
<evidence type="ECO:0000259" key="3">
    <source>
        <dbReference type="Pfam" id="PF08240"/>
    </source>
</evidence>
<dbReference type="Gene3D" id="3.40.50.720">
    <property type="entry name" value="NAD(P)-binding Rossmann-like Domain"/>
    <property type="match status" value="1"/>
</dbReference>
<dbReference type="SUPFAM" id="SSF50129">
    <property type="entry name" value="GroES-like"/>
    <property type="match status" value="1"/>
</dbReference>
<dbReference type="Proteomes" id="UP001597302">
    <property type="component" value="Unassembled WGS sequence"/>
</dbReference>
<dbReference type="RefSeq" id="WP_131575884.1">
    <property type="nucleotide sequence ID" value="NZ_CBCSAJ010000043.1"/>
</dbReference>
<dbReference type="Gene3D" id="3.90.180.10">
    <property type="entry name" value="Medium-chain alcohol dehydrogenases, catalytic domain"/>
    <property type="match status" value="1"/>
</dbReference>
<name>A0ABW4E0R8_9RHOB</name>
<dbReference type="InterPro" id="IPR011032">
    <property type="entry name" value="GroES-like_sf"/>
</dbReference>
<organism evidence="4 5">
    <name type="scientific">Paracoccus nototheniae</name>
    <dbReference type="NCBI Taxonomy" id="2489002"/>
    <lineage>
        <taxon>Bacteria</taxon>
        <taxon>Pseudomonadati</taxon>
        <taxon>Pseudomonadota</taxon>
        <taxon>Alphaproteobacteria</taxon>
        <taxon>Rhodobacterales</taxon>
        <taxon>Paracoccaceae</taxon>
        <taxon>Paracoccus</taxon>
    </lineage>
</organism>
<dbReference type="PANTHER" id="PTHR43401">
    <property type="entry name" value="L-THREONINE 3-DEHYDROGENASE"/>
    <property type="match status" value="1"/>
</dbReference>
<dbReference type="InterPro" id="IPR036291">
    <property type="entry name" value="NAD(P)-bd_dom_sf"/>
</dbReference>
<evidence type="ECO:0000256" key="1">
    <source>
        <dbReference type="ARBA" id="ARBA00023002"/>
    </source>
</evidence>
<keyword evidence="1" id="KW-0560">Oxidoreductase</keyword>
<dbReference type="Pfam" id="PF00107">
    <property type="entry name" value="ADH_zinc_N"/>
    <property type="match status" value="1"/>
</dbReference>